<protein>
    <submittedName>
        <fullName evidence="6">Uncharacterized protein</fullName>
    </submittedName>
</protein>
<dbReference type="Proteomes" id="UP000000314">
    <property type="component" value="Chromosome 3"/>
</dbReference>
<accession>C4R3A3</accession>
<dbReference type="OrthoDB" id="196103at2759"/>
<dbReference type="KEGG" id="ppa:PAS_chr3_0008"/>
<sequence length="463" mass="50984">MSNSSFKSDEKGGLKGSVQAQGIPVLLENDGVQNILETRFLLEVFKRPMFAAFLVGVTAFACPGMFSALNGLGAGGTAEPTISNISNAVTFGTIAVGGFLTGTITNQTGVKESLLIGAGFYSPYAAALYISTQGNSNYKWFMPVSGFILGVSAAFFWIASSGILLGKAMSMKKKISLQHVGGLVGGAISLGLNHTKPSSRSVTGGTLLALTFVMLIGIPAALLLPTPRQINRGDGFKVDVFKQPSIWHEFALLKQIILRKDVLLLIPLFTYNQWYLSYQWNFNYSYFSFRGRALNIFLFYLFGTIGAWILGLFLDLQRVRTITRARSGFTVFSIIAGASWILGLVVEIQWKNTTRLYDWGDREFGLGCFLFCLWGFMDAMYNAFVYWVVGTLSKKLMNCSALAFAVFTKKASGIAQCAINTGLFFFSLTFFSVVVWRIKEDISEKHPEEEFPQTGIVSFEDRL</sequence>
<feature type="transmembrane region" description="Helical" evidence="5">
    <location>
        <begin position="293"/>
        <end position="314"/>
    </location>
</feature>
<evidence type="ECO:0000313" key="6">
    <source>
        <dbReference type="EMBL" id="CAY69938.1"/>
    </source>
</evidence>
<keyword evidence="4 5" id="KW-0472">Membrane</keyword>
<dbReference type="RefSeq" id="XP_002492218.1">
    <property type="nucleotide sequence ID" value="XM_002492173.1"/>
</dbReference>
<evidence type="ECO:0000256" key="2">
    <source>
        <dbReference type="ARBA" id="ARBA00022692"/>
    </source>
</evidence>
<dbReference type="SUPFAM" id="SSF103473">
    <property type="entry name" value="MFS general substrate transporter"/>
    <property type="match status" value="1"/>
</dbReference>
<evidence type="ECO:0000256" key="3">
    <source>
        <dbReference type="ARBA" id="ARBA00022989"/>
    </source>
</evidence>
<dbReference type="EMBL" id="FN392321">
    <property type="protein sequence ID" value="CAY69938.1"/>
    <property type="molecule type" value="Genomic_DNA"/>
</dbReference>
<dbReference type="PANTHER" id="PTHR23294:SF59">
    <property type="entry name" value="UNC93-LIKE PROTEIN C922.05C"/>
    <property type="match status" value="1"/>
</dbReference>
<feature type="transmembrane region" description="Helical" evidence="5">
    <location>
        <begin position="81"/>
        <end position="102"/>
    </location>
</feature>
<feature type="transmembrane region" description="Helical" evidence="5">
    <location>
        <begin position="114"/>
        <end position="132"/>
    </location>
</feature>
<proteinExistence type="predicted"/>
<dbReference type="AlphaFoldDB" id="C4R3A3"/>
<feature type="transmembrane region" description="Helical" evidence="5">
    <location>
        <begin position="364"/>
        <end position="389"/>
    </location>
</feature>
<name>C4R3A3_KOMPG</name>
<evidence type="ECO:0000256" key="4">
    <source>
        <dbReference type="ARBA" id="ARBA00023136"/>
    </source>
</evidence>
<comment type="subcellular location">
    <subcellularLocation>
        <location evidence="1">Membrane</location>
        <topology evidence="1">Multi-pass membrane protein</topology>
    </subcellularLocation>
</comment>
<dbReference type="eggNOG" id="KOG3098">
    <property type="taxonomic scope" value="Eukaryota"/>
</dbReference>
<dbReference type="PANTHER" id="PTHR23294">
    <property type="entry name" value="ET TRANSLATION PRODUCT-RELATED"/>
    <property type="match status" value="1"/>
</dbReference>
<dbReference type="InterPro" id="IPR051617">
    <property type="entry name" value="UNC-93-like_regulator"/>
</dbReference>
<dbReference type="GeneID" id="8200151"/>
<dbReference type="HOGENOM" id="CLU_030884_2_0_1"/>
<dbReference type="InParanoid" id="C4R3A3"/>
<dbReference type="OMA" id="NTWFPIL"/>
<reference evidence="6 7" key="1">
    <citation type="journal article" date="2009" name="Nat. Biotechnol.">
        <title>Genome sequence of the recombinant protein production host Pichia pastoris.</title>
        <authorList>
            <person name="De Schutter K."/>
            <person name="Lin Y.C."/>
            <person name="Tiels P."/>
            <person name="Van Hecke A."/>
            <person name="Glinka S."/>
            <person name="Weber-Lehmann J."/>
            <person name="Rouze P."/>
            <person name="Van de Peer Y."/>
            <person name="Callewaert N."/>
        </authorList>
    </citation>
    <scope>NUCLEOTIDE SEQUENCE [LARGE SCALE GENOMIC DNA]</scope>
    <source>
        <strain evidence="7">GS115 / ATCC 20864</strain>
    </source>
</reference>
<feature type="transmembrane region" description="Helical" evidence="5">
    <location>
        <begin position="206"/>
        <end position="224"/>
    </location>
</feature>
<keyword evidence="3 5" id="KW-1133">Transmembrane helix</keyword>
<feature type="transmembrane region" description="Helical" evidence="5">
    <location>
        <begin position="326"/>
        <end position="344"/>
    </location>
</feature>
<feature type="transmembrane region" description="Helical" evidence="5">
    <location>
        <begin position="49"/>
        <end position="69"/>
    </location>
</feature>
<gene>
    <name evidence="6" type="ordered locus">PAS_chr3_0008</name>
</gene>
<feature type="transmembrane region" description="Helical" evidence="5">
    <location>
        <begin position="144"/>
        <end position="165"/>
    </location>
</feature>
<dbReference type="InterPro" id="IPR036259">
    <property type="entry name" value="MFS_trans_sf"/>
</dbReference>
<keyword evidence="2 5" id="KW-0812">Transmembrane</keyword>
<dbReference type="GO" id="GO:0016020">
    <property type="term" value="C:membrane"/>
    <property type="evidence" value="ECO:0007669"/>
    <property type="project" value="UniProtKB-SubCell"/>
</dbReference>
<evidence type="ECO:0000313" key="7">
    <source>
        <dbReference type="Proteomes" id="UP000000314"/>
    </source>
</evidence>
<feature type="transmembrane region" description="Helical" evidence="5">
    <location>
        <begin position="417"/>
        <end position="438"/>
    </location>
</feature>
<evidence type="ECO:0000256" key="1">
    <source>
        <dbReference type="ARBA" id="ARBA00004141"/>
    </source>
</evidence>
<keyword evidence="7" id="KW-1185">Reference proteome</keyword>
<evidence type="ECO:0000256" key="5">
    <source>
        <dbReference type="SAM" id="Phobius"/>
    </source>
</evidence>
<organism evidence="6 7">
    <name type="scientific">Komagataella phaffii (strain GS115 / ATCC 20864)</name>
    <name type="common">Yeast</name>
    <name type="synonym">Pichia pastoris</name>
    <dbReference type="NCBI Taxonomy" id="644223"/>
    <lineage>
        <taxon>Eukaryota</taxon>
        <taxon>Fungi</taxon>
        <taxon>Dikarya</taxon>
        <taxon>Ascomycota</taxon>
        <taxon>Saccharomycotina</taxon>
        <taxon>Pichiomycetes</taxon>
        <taxon>Pichiales</taxon>
        <taxon>Pichiaceae</taxon>
        <taxon>Komagataella</taxon>
    </lineage>
</organism>